<dbReference type="PANTHER" id="PTHR42709">
    <property type="entry name" value="ALKALINE PHOSPHATASE LIKE PROTEIN"/>
    <property type="match status" value="1"/>
</dbReference>
<organism evidence="3 4">
    <name type="scientific">Candidatus Campbellbacteria bacterium CG10_big_fil_rev_8_21_14_0_10_35_52</name>
    <dbReference type="NCBI Taxonomy" id="1974527"/>
    <lineage>
        <taxon>Bacteria</taxon>
        <taxon>Candidatus Campbelliibacteriota</taxon>
    </lineage>
</organism>
<feature type="transmembrane region" description="Helical" evidence="1">
    <location>
        <begin position="138"/>
        <end position="163"/>
    </location>
</feature>
<feature type="transmembrane region" description="Helical" evidence="1">
    <location>
        <begin position="175"/>
        <end position="197"/>
    </location>
</feature>
<dbReference type="GO" id="GO:0005886">
    <property type="term" value="C:plasma membrane"/>
    <property type="evidence" value="ECO:0007669"/>
    <property type="project" value="TreeGrafter"/>
</dbReference>
<keyword evidence="1" id="KW-0812">Transmembrane</keyword>
<keyword evidence="1" id="KW-0472">Membrane</keyword>
<dbReference type="InterPro" id="IPR051311">
    <property type="entry name" value="DedA_domain"/>
</dbReference>
<proteinExistence type="predicted"/>
<evidence type="ECO:0000256" key="1">
    <source>
        <dbReference type="SAM" id="Phobius"/>
    </source>
</evidence>
<dbReference type="Pfam" id="PF09335">
    <property type="entry name" value="VTT_dom"/>
    <property type="match status" value="1"/>
</dbReference>
<evidence type="ECO:0000313" key="4">
    <source>
        <dbReference type="Proteomes" id="UP000230481"/>
    </source>
</evidence>
<comment type="caution">
    <text evidence="3">The sequence shown here is derived from an EMBL/GenBank/DDBJ whole genome shotgun (WGS) entry which is preliminary data.</text>
</comment>
<keyword evidence="1" id="KW-1133">Transmembrane helix</keyword>
<protein>
    <submittedName>
        <fullName evidence="3">Cytochrome B</fullName>
    </submittedName>
</protein>
<accession>A0A2M6WVW2</accession>
<evidence type="ECO:0000259" key="2">
    <source>
        <dbReference type="Pfam" id="PF09335"/>
    </source>
</evidence>
<reference evidence="4" key="1">
    <citation type="submission" date="2017-09" db="EMBL/GenBank/DDBJ databases">
        <title>Depth-based differentiation of microbial function through sediment-hosted aquifers and enrichment of novel symbionts in the deep terrestrial subsurface.</title>
        <authorList>
            <person name="Probst A.J."/>
            <person name="Ladd B."/>
            <person name="Jarett J.K."/>
            <person name="Geller-Mcgrath D.E."/>
            <person name="Sieber C.M.K."/>
            <person name="Emerson J.B."/>
            <person name="Anantharaman K."/>
            <person name="Thomas B.C."/>
            <person name="Malmstrom R."/>
            <person name="Stieglmeier M."/>
            <person name="Klingl A."/>
            <person name="Woyke T."/>
            <person name="Ryan C.M."/>
            <person name="Banfield J.F."/>
        </authorList>
    </citation>
    <scope>NUCLEOTIDE SEQUENCE [LARGE SCALE GENOMIC DNA]</scope>
</reference>
<name>A0A2M6WVW2_9BACT</name>
<dbReference type="AlphaFoldDB" id="A0A2M6WVW2"/>
<sequence>MANFLRKIKINTRDLMIKYAKGNNTKWYLSFFSFAEASFFPIPPDLLLMAILGSRQEHRWIYYSFLTSIWSVLGGIFGYMIGFLLFDSVGQWLISLYNLQEYTSVVKEIFNQNAFWAIFISGFTPIPYKVFTISAGFFGINLFIFIIASTVSRFLRFFIVGFIMKVFGNDISGFIYKYFNILTLVFAVGVILFFVIIKFH</sequence>
<evidence type="ECO:0000313" key="3">
    <source>
        <dbReference type="EMBL" id="PIT96949.1"/>
    </source>
</evidence>
<dbReference type="EMBL" id="PFAA01000011">
    <property type="protein sequence ID" value="PIT96949.1"/>
    <property type="molecule type" value="Genomic_DNA"/>
</dbReference>
<dbReference type="InterPro" id="IPR032816">
    <property type="entry name" value="VTT_dom"/>
</dbReference>
<dbReference type="PANTHER" id="PTHR42709:SF11">
    <property type="entry name" value="DEDA FAMILY PROTEIN"/>
    <property type="match status" value="1"/>
</dbReference>
<feature type="domain" description="VTT" evidence="2">
    <location>
        <begin position="59"/>
        <end position="164"/>
    </location>
</feature>
<gene>
    <name evidence="3" type="ORF">COT82_00390</name>
</gene>
<feature type="transmembrane region" description="Helical" evidence="1">
    <location>
        <begin position="60"/>
        <end position="86"/>
    </location>
</feature>
<dbReference type="Proteomes" id="UP000230481">
    <property type="component" value="Unassembled WGS sequence"/>
</dbReference>